<dbReference type="FunFam" id="1.20.1310.10:FF:000030">
    <property type="entry name" value="Cullin-4"/>
    <property type="match status" value="1"/>
</dbReference>
<evidence type="ECO:0000256" key="2">
    <source>
        <dbReference type="ARBA" id="ARBA00006019"/>
    </source>
</evidence>
<evidence type="ECO:0000256" key="8">
    <source>
        <dbReference type="RuleBase" id="RU003829"/>
    </source>
</evidence>
<dbReference type="InterPro" id="IPR036388">
    <property type="entry name" value="WH-like_DNA-bd_sf"/>
</dbReference>
<dbReference type="SUPFAM" id="SSF75632">
    <property type="entry name" value="Cullin homology domain"/>
    <property type="match status" value="1"/>
</dbReference>
<feature type="compositionally biased region" description="Polar residues" evidence="9">
    <location>
        <begin position="1"/>
        <end position="12"/>
    </location>
</feature>
<dbReference type="InterPro" id="IPR036390">
    <property type="entry name" value="WH_DNA-bd_sf"/>
</dbReference>
<dbReference type="Gene3D" id="1.20.1310.10">
    <property type="entry name" value="Cullin Repeats"/>
    <property type="match status" value="4"/>
</dbReference>
<accession>A0AAQ3RIR7</accession>
<evidence type="ECO:0000256" key="3">
    <source>
        <dbReference type="ARBA" id="ARBA00022499"/>
    </source>
</evidence>
<name>A0AAQ3RIR7_VIGMU</name>
<keyword evidence="4" id="KW-0833">Ubl conjugation pathway</keyword>
<dbReference type="InterPro" id="IPR016158">
    <property type="entry name" value="Cullin_homology"/>
</dbReference>
<dbReference type="InterPro" id="IPR016157">
    <property type="entry name" value="Cullin_CS"/>
</dbReference>
<dbReference type="Gene3D" id="3.30.230.130">
    <property type="entry name" value="Cullin, Chain C, Domain 2"/>
    <property type="match status" value="1"/>
</dbReference>
<dbReference type="PANTHER" id="PTHR11932">
    <property type="entry name" value="CULLIN"/>
    <property type="match status" value="1"/>
</dbReference>
<evidence type="ECO:0000259" key="10">
    <source>
        <dbReference type="PROSITE" id="PS50069"/>
    </source>
</evidence>
<protein>
    <recommendedName>
        <fullName evidence="6">Cullin-4</fullName>
    </recommendedName>
</protein>
<dbReference type="GO" id="GO:0031625">
    <property type="term" value="F:ubiquitin protein ligase binding"/>
    <property type="evidence" value="ECO:0007669"/>
    <property type="project" value="InterPro"/>
</dbReference>
<dbReference type="FunFam" id="1.20.1310.10:FF:000024">
    <property type="entry name" value="Cullin-4 like"/>
    <property type="match status" value="1"/>
</dbReference>
<dbReference type="InterPro" id="IPR001373">
    <property type="entry name" value="Cullin_N"/>
</dbReference>
<evidence type="ECO:0000313" key="12">
    <source>
        <dbReference type="Proteomes" id="UP001374535"/>
    </source>
</evidence>
<dbReference type="PROSITE" id="PS50069">
    <property type="entry name" value="CULLIN_2"/>
    <property type="match status" value="1"/>
</dbReference>
<comment type="similarity">
    <text evidence="2 7 8">Belongs to the cullin family.</text>
</comment>
<dbReference type="GO" id="GO:0031461">
    <property type="term" value="C:cullin-RING ubiquitin ligase complex"/>
    <property type="evidence" value="ECO:0007669"/>
    <property type="project" value="InterPro"/>
</dbReference>
<dbReference type="SMART" id="SM00884">
    <property type="entry name" value="Cullin_Nedd8"/>
    <property type="match status" value="1"/>
</dbReference>
<feature type="domain" description="Cullin family profile" evidence="10">
    <location>
        <begin position="509"/>
        <end position="738"/>
    </location>
</feature>
<evidence type="ECO:0000313" key="11">
    <source>
        <dbReference type="EMBL" id="WVY93265.1"/>
    </source>
</evidence>
<dbReference type="FunFam" id="1.10.10.10:FF:000050">
    <property type="entry name" value="Cullin 4B"/>
    <property type="match status" value="1"/>
</dbReference>
<dbReference type="SUPFAM" id="SSF46785">
    <property type="entry name" value="Winged helix' DNA-binding domain"/>
    <property type="match status" value="1"/>
</dbReference>
<feature type="region of interest" description="Disordered" evidence="9">
    <location>
        <begin position="1"/>
        <end position="26"/>
    </location>
</feature>
<comment type="pathway">
    <text evidence="1">Protein modification; protein ubiquitination.</text>
</comment>
<dbReference type="Pfam" id="PF00888">
    <property type="entry name" value="Cullin"/>
    <property type="match status" value="2"/>
</dbReference>
<evidence type="ECO:0000256" key="6">
    <source>
        <dbReference type="ARBA" id="ARBA00069613"/>
    </source>
</evidence>
<dbReference type="FunFam" id="1.20.1310.10:FF:000001">
    <property type="entry name" value="Cullin 3"/>
    <property type="match status" value="1"/>
</dbReference>
<keyword evidence="5" id="KW-0832">Ubl conjugation</keyword>
<organism evidence="11 12">
    <name type="scientific">Vigna mungo</name>
    <name type="common">Black gram</name>
    <name type="synonym">Phaseolus mungo</name>
    <dbReference type="NCBI Taxonomy" id="3915"/>
    <lineage>
        <taxon>Eukaryota</taxon>
        <taxon>Viridiplantae</taxon>
        <taxon>Streptophyta</taxon>
        <taxon>Embryophyta</taxon>
        <taxon>Tracheophyta</taxon>
        <taxon>Spermatophyta</taxon>
        <taxon>Magnoliopsida</taxon>
        <taxon>eudicotyledons</taxon>
        <taxon>Gunneridae</taxon>
        <taxon>Pentapetalae</taxon>
        <taxon>rosids</taxon>
        <taxon>fabids</taxon>
        <taxon>Fabales</taxon>
        <taxon>Fabaceae</taxon>
        <taxon>Papilionoideae</taxon>
        <taxon>50 kb inversion clade</taxon>
        <taxon>NPAAA clade</taxon>
        <taxon>indigoferoid/millettioid clade</taxon>
        <taxon>Phaseoleae</taxon>
        <taxon>Vigna</taxon>
    </lineage>
</organism>
<evidence type="ECO:0000256" key="9">
    <source>
        <dbReference type="SAM" id="MobiDB-lite"/>
    </source>
</evidence>
<dbReference type="AlphaFoldDB" id="A0AAQ3RIR7"/>
<keyword evidence="12" id="KW-1185">Reference proteome</keyword>
<dbReference type="FunFam" id="1.20.1310.10:FF:000004">
    <property type="entry name" value="Cullin 4B"/>
    <property type="match status" value="1"/>
</dbReference>
<dbReference type="FunFam" id="3.30.230.130:FF:000006">
    <property type="entry name" value="Cullin-4 like"/>
    <property type="match status" value="1"/>
</dbReference>
<dbReference type="SMART" id="SM00182">
    <property type="entry name" value="CULLIN"/>
    <property type="match status" value="1"/>
</dbReference>
<dbReference type="InterPro" id="IPR036317">
    <property type="entry name" value="Cullin_homology_sf"/>
</dbReference>
<sequence length="865" mass="98510">MSLPTKRSGTAGSSPSPPPPMKKAKSLLLRAPSDDAVLDSSSMPLDDDLPNARAANLSRKKATPPQPAKKLLIKLHKAKPTLPTNFEEDTWAKLKSAICAIFLKQPDSCDLEKLYQAVNDLCLYKMGGNLYQRIEKECESHISAALQSLVGQSPDLVVFLSLVERCWQDLCDQMLMIRGIALYLDRTYVKQTANVRSLWDMGLQLFRKHLSLSPEVEHKTVTGLLRMIESERKGEAVDRTLLNHLLKMFTALGIYAESFEKPFLECTAEFYAAEGVKYMQQSDVPDYLKHVEIRLQEEHDRCLIYLDASTRKPLIATAEKQLLERHIPAILDKGFAMLMDGNRIEDLQRMYSLFLRVNALESLRQAISSYIRRTGQGIVLDEEKDKDMVSSLLEFKASLDTTWEESFSKNEAFCNTIKDSFEHLINLRQVSLFPLNSPTNLGSSILISVNMNLFHFLSLSSIPTLAPQAFSTVYACLMFHAGPLKLKGVCIWSSIIIYSHPAQGRFVNRPAELIAKFLDEKLRAGNKGTSEEELEGTLDKVLVLFRFIQGKDVFEAFYKKDLAKRLLLGKSASIDAEKSMISKLKTECGSQFTNKLEGMFKDIELSKEINESFKQSSQARTKLPSGIEMSVHVLTTGYWPTYPPMDVRLPHELNVYQDIFKEFYLSKYSGRRLMWQNSLGHCVLKAEFPKGKKELAVSLFQTVVLMLFNDAEKLSFQDIKDSTGIEDKELRRTLQSLACGKVRVLQKLPKGRDVEDDDSFVFNEGFTAPLYRIKVNAIQLKETVEENTSTTERVFQDRQYQVDAAIVRIMKTRKVLSHTLLITELFQQLKFPIKPADLKKRIESLIDREYLERDKNNPQIYNYLA</sequence>
<dbReference type="InterPro" id="IPR059120">
    <property type="entry name" value="Cullin-like_AB"/>
</dbReference>
<dbReference type="InterPro" id="IPR045093">
    <property type="entry name" value="Cullin"/>
</dbReference>
<evidence type="ECO:0000256" key="4">
    <source>
        <dbReference type="ARBA" id="ARBA00022786"/>
    </source>
</evidence>
<evidence type="ECO:0000256" key="7">
    <source>
        <dbReference type="PROSITE-ProRule" id="PRU00330"/>
    </source>
</evidence>
<dbReference type="Gene3D" id="1.10.10.10">
    <property type="entry name" value="Winged helix-like DNA-binding domain superfamily/Winged helix DNA-binding domain"/>
    <property type="match status" value="1"/>
</dbReference>
<dbReference type="InterPro" id="IPR016159">
    <property type="entry name" value="Cullin_repeat-like_dom_sf"/>
</dbReference>
<dbReference type="GO" id="GO:0006511">
    <property type="term" value="P:ubiquitin-dependent protein catabolic process"/>
    <property type="evidence" value="ECO:0007669"/>
    <property type="project" value="InterPro"/>
</dbReference>
<dbReference type="GO" id="GO:0005634">
    <property type="term" value="C:nucleus"/>
    <property type="evidence" value="ECO:0007669"/>
    <property type="project" value="UniProtKB-ARBA"/>
</dbReference>
<gene>
    <name evidence="11" type="ORF">V8G54_032353</name>
</gene>
<dbReference type="Pfam" id="PF26557">
    <property type="entry name" value="Cullin_AB"/>
    <property type="match status" value="1"/>
</dbReference>
<proteinExistence type="inferred from homology"/>
<dbReference type="SUPFAM" id="SSF74788">
    <property type="entry name" value="Cullin repeat-like"/>
    <property type="match status" value="1"/>
</dbReference>
<keyword evidence="3" id="KW-1017">Isopeptide bond</keyword>
<evidence type="ECO:0000256" key="5">
    <source>
        <dbReference type="ARBA" id="ARBA00022843"/>
    </source>
</evidence>
<dbReference type="PROSITE" id="PS01256">
    <property type="entry name" value="CULLIN_1"/>
    <property type="match status" value="1"/>
</dbReference>
<reference evidence="11 12" key="1">
    <citation type="journal article" date="2023" name="Life. Sci Alliance">
        <title>Evolutionary insights into 3D genome organization and epigenetic landscape of Vigna mungo.</title>
        <authorList>
            <person name="Junaid A."/>
            <person name="Singh B."/>
            <person name="Bhatia S."/>
        </authorList>
    </citation>
    <scope>NUCLEOTIDE SEQUENCE [LARGE SCALE GENOMIC DNA]</scope>
    <source>
        <strain evidence="11">Urdbean</strain>
    </source>
</reference>
<dbReference type="InterPro" id="IPR019559">
    <property type="entry name" value="Cullin_neddylation_domain"/>
</dbReference>
<dbReference type="Pfam" id="PF10557">
    <property type="entry name" value="Cullin_Nedd8"/>
    <property type="match status" value="1"/>
</dbReference>
<evidence type="ECO:0000256" key="1">
    <source>
        <dbReference type="ARBA" id="ARBA00004906"/>
    </source>
</evidence>
<dbReference type="EMBL" id="CP144691">
    <property type="protein sequence ID" value="WVY93265.1"/>
    <property type="molecule type" value="Genomic_DNA"/>
</dbReference>
<dbReference type="Proteomes" id="UP001374535">
    <property type="component" value="Chromosome 10"/>
</dbReference>